<dbReference type="AlphaFoldDB" id="A0A9D3VME4"/>
<sequence>MDSRRSIQQYKMSPHNFLQYFPYNRPFFPNFTLSNSYSTKDADDEHLKQAIGGNSWATNADNKSGSSQEKSREMNTHVLNDQLKEIVTIVLVNLPSTSTAEKKLLILEIAKSI</sequence>
<evidence type="ECO:0000313" key="2">
    <source>
        <dbReference type="EMBL" id="KAH1089762.1"/>
    </source>
</evidence>
<evidence type="ECO:0000256" key="1">
    <source>
        <dbReference type="SAM" id="MobiDB-lite"/>
    </source>
</evidence>
<name>A0A9D3VME4_9ROSI</name>
<organism evidence="2 3">
    <name type="scientific">Gossypium stocksii</name>
    <dbReference type="NCBI Taxonomy" id="47602"/>
    <lineage>
        <taxon>Eukaryota</taxon>
        <taxon>Viridiplantae</taxon>
        <taxon>Streptophyta</taxon>
        <taxon>Embryophyta</taxon>
        <taxon>Tracheophyta</taxon>
        <taxon>Spermatophyta</taxon>
        <taxon>Magnoliopsida</taxon>
        <taxon>eudicotyledons</taxon>
        <taxon>Gunneridae</taxon>
        <taxon>Pentapetalae</taxon>
        <taxon>rosids</taxon>
        <taxon>malvids</taxon>
        <taxon>Malvales</taxon>
        <taxon>Malvaceae</taxon>
        <taxon>Malvoideae</taxon>
        <taxon>Gossypium</taxon>
    </lineage>
</organism>
<dbReference type="EMBL" id="JAIQCV010000006">
    <property type="protein sequence ID" value="KAH1089762.1"/>
    <property type="molecule type" value="Genomic_DNA"/>
</dbReference>
<gene>
    <name evidence="2" type="ORF">J1N35_017019</name>
</gene>
<feature type="region of interest" description="Disordered" evidence="1">
    <location>
        <begin position="51"/>
        <end position="73"/>
    </location>
</feature>
<dbReference type="Proteomes" id="UP000828251">
    <property type="component" value="Unassembled WGS sequence"/>
</dbReference>
<proteinExistence type="predicted"/>
<feature type="compositionally biased region" description="Polar residues" evidence="1">
    <location>
        <begin position="55"/>
        <end position="68"/>
    </location>
</feature>
<protein>
    <submittedName>
        <fullName evidence="2">Uncharacterized protein</fullName>
    </submittedName>
</protein>
<reference evidence="2 3" key="1">
    <citation type="journal article" date="2021" name="Plant Biotechnol. J.">
        <title>Multi-omics assisted identification of the key and species-specific regulatory components of drought-tolerant mechanisms in Gossypium stocksii.</title>
        <authorList>
            <person name="Yu D."/>
            <person name="Ke L."/>
            <person name="Zhang D."/>
            <person name="Wu Y."/>
            <person name="Sun Y."/>
            <person name="Mei J."/>
            <person name="Sun J."/>
            <person name="Sun Y."/>
        </authorList>
    </citation>
    <scope>NUCLEOTIDE SEQUENCE [LARGE SCALE GENOMIC DNA]</scope>
    <source>
        <strain evidence="3">cv. E1</strain>
        <tissue evidence="2">Leaf</tissue>
    </source>
</reference>
<evidence type="ECO:0000313" key="3">
    <source>
        <dbReference type="Proteomes" id="UP000828251"/>
    </source>
</evidence>
<accession>A0A9D3VME4</accession>
<keyword evidence="3" id="KW-1185">Reference proteome</keyword>
<comment type="caution">
    <text evidence="2">The sequence shown here is derived from an EMBL/GenBank/DDBJ whole genome shotgun (WGS) entry which is preliminary data.</text>
</comment>